<dbReference type="NCBIfam" id="TIGR00276">
    <property type="entry name" value="tRNA epoxyqueuosine(34) reductase QueG"/>
    <property type="match status" value="1"/>
</dbReference>
<comment type="subcellular location">
    <subcellularLocation>
        <location evidence="9">Cytoplasm</location>
    </subcellularLocation>
</comment>
<evidence type="ECO:0000256" key="7">
    <source>
        <dbReference type="ARBA" id="ARBA00023004"/>
    </source>
</evidence>
<keyword evidence="9" id="KW-0846">Cobalamin</keyword>
<feature type="binding site" evidence="9">
    <location>
        <position position="166"/>
    </location>
    <ligand>
        <name>cob(II)alamin</name>
        <dbReference type="ChEBI" id="CHEBI:16304"/>
    </ligand>
</feature>
<evidence type="ECO:0000256" key="5">
    <source>
        <dbReference type="ARBA" id="ARBA00022785"/>
    </source>
</evidence>
<keyword evidence="5 9" id="KW-0671">Queuosine biosynthesis</keyword>
<dbReference type="GO" id="GO:0052693">
    <property type="term" value="F:epoxyqueuosine reductase activity"/>
    <property type="evidence" value="ECO:0007669"/>
    <property type="project" value="UniProtKB-UniRule"/>
</dbReference>
<comment type="cofactor">
    <cofactor evidence="9">
        <name>cob(II)alamin</name>
        <dbReference type="ChEBI" id="CHEBI:16304"/>
    </cofactor>
</comment>
<dbReference type="GO" id="GO:0008616">
    <property type="term" value="P:tRNA queuosine(34) biosynthetic process"/>
    <property type="evidence" value="ECO:0007669"/>
    <property type="project" value="UniProtKB-UniRule"/>
</dbReference>
<feature type="binding site" evidence="9">
    <location>
        <position position="249"/>
    </location>
    <ligand>
        <name>[4Fe-4S] cluster</name>
        <dbReference type="ChEBI" id="CHEBI:49883"/>
        <label>2</label>
    </ligand>
</feature>
<keyword evidence="3 9" id="KW-0819">tRNA processing</keyword>
<dbReference type="OrthoDB" id="9784571at2"/>
<dbReference type="HAMAP" id="MF_00916">
    <property type="entry name" value="QueG"/>
    <property type="match status" value="1"/>
</dbReference>
<feature type="binding site" evidence="9">
    <location>
        <position position="142"/>
    </location>
    <ligand>
        <name>cob(II)alamin</name>
        <dbReference type="ChEBI" id="CHEBI:16304"/>
    </ligand>
</feature>
<name>A0A845MJK3_9PROT</name>
<dbReference type="GO" id="GO:0046872">
    <property type="term" value="F:metal ion binding"/>
    <property type="evidence" value="ECO:0007669"/>
    <property type="project" value="UniProtKB-KW"/>
</dbReference>
<keyword evidence="2 9" id="KW-0963">Cytoplasm</keyword>
<dbReference type="Pfam" id="PF13484">
    <property type="entry name" value="Fer4_16"/>
    <property type="match status" value="1"/>
</dbReference>
<dbReference type="GO" id="GO:0051539">
    <property type="term" value="F:4 iron, 4 sulfur cluster binding"/>
    <property type="evidence" value="ECO:0007669"/>
    <property type="project" value="UniProtKB-KW"/>
</dbReference>
<dbReference type="InterPro" id="IPR017900">
    <property type="entry name" value="4Fe4S_Fe_S_CS"/>
</dbReference>
<dbReference type="SUPFAM" id="SSF46548">
    <property type="entry name" value="alpha-helical ferredoxin"/>
    <property type="match status" value="1"/>
</dbReference>
<dbReference type="InterPro" id="IPR017896">
    <property type="entry name" value="4Fe4S_Fe-S-bd"/>
</dbReference>
<feature type="binding site" evidence="9">
    <location>
        <position position="256"/>
    </location>
    <ligand>
        <name>[4Fe-4S] cluster</name>
        <dbReference type="ChEBI" id="CHEBI:49883"/>
        <label>1</label>
    </ligand>
</feature>
<dbReference type="InterPro" id="IPR013542">
    <property type="entry name" value="QueG_DUF1730"/>
</dbReference>
<comment type="catalytic activity">
    <reaction evidence="9">
        <text>epoxyqueuosine(34) in tRNA + AH2 = queuosine(34) in tRNA + A + H2O</text>
        <dbReference type="Rhea" id="RHEA:32159"/>
        <dbReference type="Rhea" id="RHEA-COMP:18571"/>
        <dbReference type="Rhea" id="RHEA-COMP:18582"/>
        <dbReference type="ChEBI" id="CHEBI:13193"/>
        <dbReference type="ChEBI" id="CHEBI:15377"/>
        <dbReference type="ChEBI" id="CHEBI:17499"/>
        <dbReference type="ChEBI" id="CHEBI:194431"/>
        <dbReference type="ChEBI" id="CHEBI:194443"/>
        <dbReference type="EC" id="1.17.99.6"/>
    </reaction>
</comment>
<dbReference type="PROSITE" id="PS50077">
    <property type="entry name" value="HEAT_REPEAT"/>
    <property type="match status" value="1"/>
</dbReference>
<feature type="binding site" evidence="9">
    <location>
        <position position="177"/>
    </location>
    <ligand>
        <name>cob(II)alamin</name>
        <dbReference type="ChEBI" id="CHEBI:16304"/>
    </ligand>
</feature>
<gene>
    <name evidence="9 11" type="primary">queG</name>
    <name evidence="11" type="ORF">GQF03_15805</name>
</gene>
<feature type="binding site" evidence="9">
    <location>
        <position position="252"/>
    </location>
    <ligand>
        <name>[4Fe-4S] cluster</name>
        <dbReference type="ChEBI" id="CHEBI:49883"/>
        <label>2</label>
    </ligand>
</feature>
<keyword evidence="6 9" id="KW-0560">Oxidoreductase</keyword>
<comment type="pathway">
    <text evidence="9">tRNA modification; tRNA-queuosine biosynthesis.</text>
</comment>
<dbReference type="RefSeq" id="WP_161340232.1">
    <property type="nucleotide sequence ID" value="NZ_JBHSDG010000003.1"/>
</dbReference>
<reference evidence="11 12" key="1">
    <citation type="journal article" date="2014" name="Int. J. Syst. Evol. Microbiol.">
        <title>Sneathiella chungangensis sp. nov., isolated from a marine sand, and emended description of the genus Sneathiella.</title>
        <authorList>
            <person name="Siamphan C."/>
            <person name="Kim H."/>
            <person name="Lee J.S."/>
            <person name="Kim W."/>
        </authorList>
    </citation>
    <scope>NUCLEOTIDE SEQUENCE [LARGE SCALE GENOMIC DNA]</scope>
    <source>
        <strain evidence="11 12">KCTC 32476</strain>
    </source>
</reference>
<accession>A0A845MJK3</accession>
<proteinExistence type="inferred from homology"/>
<feature type="binding site" evidence="9">
    <location>
        <position position="224"/>
    </location>
    <ligand>
        <name>cob(II)alamin</name>
        <dbReference type="ChEBI" id="CHEBI:16304"/>
    </ligand>
</feature>
<evidence type="ECO:0000256" key="8">
    <source>
        <dbReference type="ARBA" id="ARBA00023014"/>
    </source>
</evidence>
<evidence type="ECO:0000313" key="12">
    <source>
        <dbReference type="Proteomes" id="UP000445696"/>
    </source>
</evidence>
<dbReference type="AlphaFoldDB" id="A0A845MJK3"/>
<comment type="cofactor">
    <cofactor evidence="9">
        <name>[4Fe-4S] cluster</name>
        <dbReference type="ChEBI" id="CHEBI:49883"/>
    </cofactor>
    <text evidence="9">Binds 2 [4Fe-4S] clusters per monomer.</text>
</comment>
<feature type="binding site" evidence="9">
    <location>
        <begin position="249"/>
        <end position="250"/>
    </location>
    <ligand>
        <name>cob(II)alamin</name>
        <dbReference type="ChEBI" id="CHEBI:16304"/>
    </ligand>
</feature>
<keyword evidence="1 9" id="KW-0004">4Fe-4S</keyword>
<keyword evidence="4 9" id="KW-0479">Metal-binding</keyword>
<comment type="similarity">
    <text evidence="9">Belongs to the QueG family.</text>
</comment>
<feature type="binding site" evidence="9">
    <location>
        <position position="67"/>
    </location>
    <ligand>
        <name>cob(II)alamin</name>
        <dbReference type="ChEBI" id="CHEBI:16304"/>
    </ligand>
</feature>
<comment type="subunit">
    <text evidence="9">Monomer.</text>
</comment>
<dbReference type="InterPro" id="IPR016024">
    <property type="entry name" value="ARM-type_fold"/>
</dbReference>
<evidence type="ECO:0000259" key="10">
    <source>
        <dbReference type="PROSITE" id="PS51379"/>
    </source>
</evidence>
<evidence type="ECO:0000313" key="11">
    <source>
        <dbReference type="EMBL" id="MZR23802.1"/>
    </source>
</evidence>
<evidence type="ECO:0000256" key="2">
    <source>
        <dbReference type="ARBA" id="ARBA00022490"/>
    </source>
</evidence>
<feature type="binding site" evidence="9">
    <location>
        <position position="206"/>
    </location>
    <ligand>
        <name>[4Fe-4S] cluster</name>
        <dbReference type="ChEBI" id="CHEBI:49883"/>
        <label>2</label>
    </ligand>
</feature>
<organism evidence="11 12">
    <name type="scientific">Sneathiella chungangensis</name>
    <dbReference type="NCBI Taxonomy" id="1418234"/>
    <lineage>
        <taxon>Bacteria</taxon>
        <taxon>Pseudomonadati</taxon>
        <taxon>Pseudomonadota</taxon>
        <taxon>Alphaproteobacteria</taxon>
        <taxon>Sneathiellales</taxon>
        <taxon>Sneathiellaceae</taxon>
        <taxon>Sneathiella</taxon>
    </lineage>
</organism>
<feature type="binding site" evidence="9">
    <location>
        <position position="199"/>
    </location>
    <ligand>
        <name>[4Fe-4S] cluster</name>
        <dbReference type="ChEBI" id="CHEBI:49883"/>
        <label>1</label>
    </ligand>
</feature>
<evidence type="ECO:0000256" key="3">
    <source>
        <dbReference type="ARBA" id="ARBA00022694"/>
    </source>
</evidence>
<feature type="binding site" evidence="9">
    <location>
        <position position="222"/>
    </location>
    <ligand>
        <name>[4Fe-4S] cluster</name>
        <dbReference type="ChEBI" id="CHEBI:49883"/>
        <label>2</label>
    </ligand>
</feature>
<dbReference type="GO" id="GO:0031419">
    <property type="term" value="F:cobalamin binding"/>
    <property type="evidence" value="ECO:0007669"/>
    <property type="project" value="UniProtKB-KW"/>
</dbReference>
<dbReference type="InterPro" id="IPR021133">
    <property type="entry name" value="HEAT_type_2"/>
</dbReference>
<keyword evidence="12" id="KW-1185">Reference proteome</keyword>
<dbReference type="Pfam" id="PF13646">
    <property type="entry name" value="HEAT_2"/>
    <property type="match status" value="1"/>
</dbReference>
<keyword evidence="9" id="KW-0170">Cobalt</keyword>
<comment type="caution">
    <text evidence="11">The sequence shown here is derived from an EMBL/GenBank/DDBJ whole genome shotgun (WGS) entry which is preliminary data.</text>
</comment>
<dbReference type="InterPro" id="IPR011989">
    <property type="entry name" value="ARM-like"/>
</dbReference>
<comment type="function">
    <text evidence="9">Catalyzes the conversion of epoxyqueuosine (oQ) to queuosine (Q), which is a hypermodified base found in the wobble positions of tRNA(Asp), tRNA(Asn), tRNA(His) and tRNA(Tyr).</text>
</comment>
<protein>
    <recommendedName>
        <fullName evidence="9">Epoxyqueuosine reductase</fullName>
        <ecNumber evidence="9">1.17.99.6</ecNumber>
    </recommendedName>
    <alternativeName>
        <fullName evidence="9">Queuosine biosynthesis protein QueG</fullName>
    </alternativeName>
</protein>
<dbReference type="EMBL" id="WTVA01000015">
    <property type="protein sequence ID" value="MZR23802.1"/>
    <property type="molecule type" value="Genomic_DNA"/>
</dbReference>
<feature type="active site" description="Proton donor" evidence="9">
    <location>
        <position position="142"/>
    </location>
</feature>
<dbReference type="PROSITE" id="PS51379">
    <property type="entry name" value="4FE4S_FER_2"/>
    <property type="match status" value="1"/>
</dbReference>
<feature type="binding site" evidence="9">
    <location>
        <position position="196"/>
    </location>
    <ligand>
        <name>[4Fe-4S] cluster</name>
        <dbReference type="ChEBI" id="CHEBI:49883"/>
        <label>1</label>
    </ligand>
</feature>
<comment type="caution">
    <text evidence="9">Lacks conserved residue(s) required for the propagation of feature annotation.</text>
</comment>
<feature type="domain" description="4Fe-4S ferredoxin-type" evidence="10">
    <location>
        <begin position="184"/>
        <end position="216"/>
    </location>
</feature>
<dbReference type="Gene3D" id="1.25.10.10">
    <property type="entry name" value="Leucine-rich Repeat Variant"/>
    <property type="match status" value="1"/>
</dbReference>
<evidence type="ECO:0000256" key="9">
    <source>
        <dbReference type="HAMAP-Rule" id="MF_00916"/>
    </source>
</evidence>
<feature type="binding site" evidence="9">
    <location>
        <position position="202"/>
    </location>
    <ligand>
        <name>[4Fe-4S] cluster</name>
        <dbReference type="ChEBI" id="CHEBI:49883"/>
        <label>1</label>
    </ligand>
</feature>
<dbReference type="Pfam" id="PF08331">
    <property type="entry name" value="QueG_DUF1730"/>
    <property type="match status" value="1"/>
</dbReference>
<dbReference type="EC" id="1.17.99.6" evidence="9"/>
<dbReference type="InterPro" id="IPR004453">
    <property type="entry name" value="QueG"/>
</dbReference>
<dbReference type="SUPFAM" id="SSF48371">
    <property type="entry name" value="ARM repeat"/>
    <property type="match status" value="1"/>
</dbReference>
<evidence type="ECO:0000256" key="4">
    <source>
        <dbReference type="ARBA" id="ARBA00022723"/>
    </source>
</evidence>
<evidence type="ECO:0000256" key="6">
    <source>
        <dbReference type="ARBA" id="ARBA00023002"/>
    </source>
</evidence>
<evidence type="ECO:0000256" key="1">
    <source>
        <dbReference type="ARBA" id="ARBA00022485"/>
    </source>
</evidence>
<keyword evidence="7 9" id="KW-0408">Iron</keyword>
<dbReference type="Gene3D" id="3.30.70.20">
    <property type="match status" value="1"/>
</dbReference>
<dbReference type="Proteomes" id="UP000445696">
    <property type="component" value="Unassembled WGS sequence"/>
</dbReference>
<dbReference type="PANTHER" id="PTHR30002">
    <property type="entry name" value="EPOXYQUEUOSINE REDUCTASE"/>
    <property type="match status" value="1"/>
</dbReference>
<sequence length="388" mass="42950">MPTSTSRVVQRPVDKAHIRKMAVAVGFDAVGFTAADISTTPGDRLGEFIAAGRHGDMDWLEQKADRRRHPNALWPDARSVIMLGMNYGPEQNPLAFTGAPDRGVISVYAQGRDYHDVVKKKLKQIARDLIGEYGGDVKVFVDTAPVMEKPLGERAGLGWQGKHTNLLSRDFGSWLFLGCIFTTLEIVPDDTAEGSCGSCTACLDICPTQAFPAPYQLDARRCISYLTIETRAHIDRDLRPLIGNRIYGCDDCLAVCPWNKYAKAAKEMSLHARAELVAPKLADLVKLDDAAFRTLFRATPVKRLGRNRFIRNVLIAIGNSNSPEYTPEVTSLLEDSSPIVRVAAVWALGRLATSEQYSRMREKLIEGETDAEVRGEWELSKGKKDEQA</sequence>
<keyword evidence="8 9" id="KW-0411">Iron-sulfur</keyword>
<dbReference type="UniPathway" id="UPA00392"/>
<dbReference type="GO" id="GO:0005737">
    <property type="term" value="C:cytoplasm"/>
    <property type="evidence" value="ECO:0007669"/>
    <property type="project" value="UniProtKB-SubCell"/>
</dbReference>
<dbReference type="PANTHER" id="PTHR30002:SF4">
    <property type="entry name" value="EPOXYQUEUOSINE REDUCTASE"/>
    <property type="match status" value="1"/>
</dbReference>
<dbReference type="PROSITE" id="PS00198">
    <property type="entry name" value="4FE4S_FER_1"/>
    <property type="match status" value="1"/>
</dbReference>